<feature type="region of interest" description="Disordered" evidence="1">
    <location>
        <begin position="1"/>
        <end position="67"/>
    </location>
</feature>
<keyword evidence="3" id="KW-1185">Reference proteome</keyword>
<dbReference type="Proteomes" id="UP001482620">
    <property type="component" value="Unassembled WGS sequence"/>
</dbReference>
<name>A0ABV0UWM3_9TELE</name>
<organism evidence="2 3">
    <name type="scientific">Ilyodon furcidens</name>
    <name type="common">goldbreast splitfin</name>
    <dbReference type="NCBI Taxonomy" id="33524"/>
    <lineage>
        <taxon>Eukaryota</taxon>
        <taxon>Metazoa</taxon>
        <taxon>Chordata</taxon>
        <taxon>Craniata</taxon>
        <taxon>Vertebrata</taxon>
        <taxon>Euteleostomi</taxon>
        <taxon>Actinopterygii</taxon>
        <taxon>Neopterygii</taxon>
        <taxon>Teleostei</taxon>
        <taxon>Neoteleostei</taxon>
        <taxon>Acanthomorphata</taxon>
        <taxon>Ovalentaria</taxon>
        <taxon>Atherinomorphae</taxon>
        <taxon>Cyprinodontiformes</taxon>
        <taxon>Goodeidae</taxon>
        <taxon>Ilyodon</taxon>
    </lineage>
</organism>
<evidence type="ECO:0000313" key="2">
    <source>
        <dbReference type="EMBL" id="MEQ2249119.1"/>
    </source>
</evidence>
<comment type="caution">
    <text evidence="2">The sequence shown here is derived from an EMBL/GenBank/DDBJ whole genome shotgun (WGS) entry which is preliminary data.</text>
</comment>
<proteinExistence type="predicted"/>
<feature type="compositionally biased region" description="Low complexity" evidence="1">
    <location>
        <begin position="55"/>
        <end position="65"/>
    </location>
</feature>
<dbReference type="EMBL" id="JAHRIQ010084365">
    <property type="protein sequence ID" value="MEQ2249119.1"/>
    <property type="molecule type" value="Genomic_DNA"/>
</dbReference>
<reference evidence="2 3" key="1">
    <citation type="submission" date="2021-06" db="EMBL/GenBank/DDBJ databases">
        <authorList>
            <person name="Palmer J.M."/>
        </authorList>
    </citation>
    <scope>NUCLEOTIDE SEQUENCE [LARGE SCALE GENOMIC DNA]</scope>
    <source>
        <strain evidence="3">if_2019</strain>
        <tissue evidence="2">Muscle</tissue>
    </source>
</reference>
<evidence type="ECO:0000256" key="1">
    <source>
        <dbReference type="SAM" id="MobiDB-lite"/>
    </source>
</evidence>
<protein>
    <submittedName>
        <fullName evidence="2">Uncharacterized protein</fullName>
    </submittedName>
</protein>
<sequence>MMAPDPMRSATDIGGTEDTSLAMPSDRSLCTGHQRVLNQVHSIKRGRSKYNKNGTTSPTSPPTQTFKTYEFGTSKFKGASTYRRSNSTMSAANRAVIVSLSVSASCVRNQRTDFCPFHRFYNNKKTKTITDLVTVAKF</sequence>
<gene>
    <name evidence="2" type="ORF">ILYODFUR_026119</name>
</gene>
<evidence type="ECO:0000313" key="3">
    <source>
        <dbReference type="Proteomes" id="UP001482620"/>
    </source>
</evidence>
<accession>A0ABV0UWM3</accession>